<protein>
    <submittedName>
        <fullName evidence="1">Uncharacterized protein</fullName>
    </submittedName>
</protein>
<proteinExistence type="predicted"/>
<dbReference type="AlphaFoldDB" id="A0A3M8DHR4"/>
<accession>A0A3M8DHR4</accession>
<gene>
    <name evidence="1" type="ORF">EDM56_13865</name>
</gene>
<evidence type="ECO:0000313" key="1">
    <source>
        <dbReference type="EMBL" id="RNB87660.1"/>
    </source>
</evidence>
<comment type="caution">
    <text evidence="1">The sequence shown here is derived from an EMBL/GenBank/DDBJ whole genome shotgun (WGS) entry which is preliminary data.</text>
</comment>
<reference evidence="1 2" key="1">
    <citation type="submission" date="2018-10" db="EMBL/GenBank/DDBJ databases">
        <title>Phylogenomics of Brevibacillus.</title>
        <authorList>
            <person name="Dunlap C."/>
        </authorList>
    </citation>
    <scope>NUCLEOTIDE SEQUENCE [LARGE SCALE GENOMIC DNA]</scope>
    <source>
        <strain evidence="1 2">JCM 15716</strain>
    </source>
</reference>
<keyword evidence="2" id="KW-1185">Reference proteome</keyword>
<dbReference type="EMBL" id="RHHQ01000011">
    <property type="protein sequence ID" value="RNB87660.1"/>
    <property type="molecule type" value="Genomic_DNA"/>
</dbReference>
<organism evidence="1 2">
    <name type="scientific">Brevibacillus fluminis</name>
    <dbReference type="NCBI Taxonomy" id="511487"/>
    <lineage>
        <taxon>Bacteria</taxon>
        <taxon>Bacillati</taxon>
        <taxon>Bacillota</taxon>
        <taxon>Bacilli</taxon>
        <taxon>Bacillales</taxon>
        <taxon>Paenibacillaceae</taxon>
        <taxon>Brevibacillus</taxon>
    </lineage>
</organism>
<evidence type="ECO:0000313" key="2">
    <source>
        <dbReference type="Proteomes" id="UP000271031"/>
    </source>
</evidence>
<name>A0A3M8DHR4_9BACL</name>
<dbReference type="Proteomes" id="UP000271031">
    <property type="component" value="Unassembled WGS sequence"/>
</dbReference>
<sequence length="170" mass="19446">MILFTLKGHGKTIAEIIEVKRRVTATVAGHYRCGHTQTPKKKGQSKNSGLPHREFCSYLKYFHHISLKAKLHDVSKQLDYIVSAVSQGFTQASFLEKMTELEEQKNTLSFSIQGLEMDNKKTVITEDILRQLFGMFKSNVAEKNIPEIKKFIGSYVEKVIVYKEHVDVIL</sequence>